<feature type="binding site" evidence="3">
    <location>
        <position position="66"/>
    </location>
    <ligand>
        <name>substrate</name>
    </ligand>
</feature>
<dbReference type="PANTHER" id="PTHR46517">
    <property type="entry name" value="FRUCTOSE-2,6-BISPHOSPHATASE TIGAR"/>
    <property type="match status" value="1"/>
</dbReference>
<feature type="binding site" evidence="3">
    <location>
        <begin position="14"/>
        <end position="21"/>
    </location>
    <ligand>
        <name>substrate</name>
    </ligand>
</feature>
<evidence type="ECO:0008006" key="7">
    <source>
        <dbReference type="Google" id="ProtNLM"/>
    </source>
</evidence>
<dbReference type="SUPFAM" id="SSF53254">
    <property type="entry name" value="Phosphoglycerate mutase-like"/>
    <property type="match status" value="1"/>
</dbReference>
<organism evidence="5 6">
    <name type="scientific">Spizellomyces punctatus (strain DAOM BR117)</name>
    <dbReference type="NCBI Taxonomy" id="645134"/>
    <lineage>
        <taxon>Eukaryota</taxon>
        <taxon>Fungi</taxon>
        <taxon>Fungi incertae sedis</taxon>
        <taxon>Chytridiomycota</taxon>
        <taxon>Chytridiomycota incertae sedis</taxon>
        <taxon>Chytridiomycetes</taxon>
        <taxon>Spizellomycetales</taxon>
        <taxon>Spizellomycetaceae</taxon>
        <taxon>Spizellomyces</taxon>
    </lineage>
</organism>
<dbReference type="InterPro" id="IPR029033">
    <property type="entry name" value="His_PPase_superfam"/>
</dbReference>
<gene>
    <name evidence="5" type="ORF">SPPG_07291</name>
</gene>
<name>A0A0L0H8U7_SPIPD</name>
<feature type="compositionally biased region" description="Polar residues" evidence="4">
    <location>
        <begin position="190"/>
        <end position="200"/>
    </location>
</feature>
<dbReference type="STRING" id="645134.A0A0L0H8U7"/>
<feature type="active site" description="Proton donor/acceptor" evidence="2">
    <location>
        <position position="91"/>
    </location>
</feature>
<reference evidence="5 6" key="1">
    <citation type="submission" date="2009-08" db="EMBL/GenBank/DDBJ databases">
        <title>The Genome Sequence of Spizellomyces punctatus strain DAOM BR117.</title>
        <authorList>
            <consortium name="The Broad Institute Genome Sequencing Platform"/>
            <person name="Russ C."/>
            <person name="Cuomo C."/>
            <person name="Shea T."/>
            <person name="Young S.K."/>
            <person name="Zeng Q."/>
            <person name="Koehrsen M."/>
            <person name="Haas B."/>
            <person name="Borodovsky M."/>
            <person name="Guigo R."/>
            <person name="Alvarado L."/>
            <person name="Berlin A."/>
            <person name="Bochicchio J."/>
            <person name="Borenstein D."/>
            <person name="Chapman S."/>
            <person name="Chen Z."/>
            <person name="Engels R."/>
            <person name="Freedman E."/>
            <person name="Gellesch M."/>
            <person name="Goldberg J."/>
            <person name="Griggs A."/>
            <person name="Gujja S."/>
            <person name="Heiman D."/>
            <person name="Hepburn T."/>
            <person name="Howarth C."/>
            <person name="Jen D."/>
            <person name="Larson L."/>
            <person name="Lewis B."/>
            <person name="Mehta T."/>
            <person name="Park D."/>
            <person name="Pearson M."/>
            <person name="Roberts A."/>
            <person name="Saif S."/>
            <person name="Shenoy N."/>
            <person name="Sisk P."/>
            <person name="Stolte C."/>
            <person name="Sykes S."/>
            <person name="Thomson T."/>
            <person name="Walk T."/>
            <person name="White J."/>
            <person name="Yandava C."/>
            <person name="Burger G."/>
            <person name="Gray M.W."/>
            <person name="Holland P.W.H."/>
            <person name="King N."/>
            <person name="Lang F.B.F."/>
            <person name="Roger A.J."/>
            <person name="Ruiz-Trillo I."/>
            <person name="Lander E."/>
            <person name="Nusbaum C."/>
        </authorList>
    </citation>
    <scope>NUCLEOTIDE SEQUENCE [LARGE SCALE GENOMIC DNA]</scope>
    <source>
        <strain evidence="5 6">DAOM BR117</strain>
    </source>
</reference>
<evidence type="ECO:0000313" key="6">
    <source>
        <dbReference type="Proteomes" id="UP000053201"/>
    </source>
</evidence>
<feature type="region of interest" description="Disordered" evidence="4">
    <location>
        <begin position="163"/>
        <end position="200"/>
    </location>
</feature>
<feature type="active site" description="Tele-phosphohistidine intermediate" evidence="2">
    <location>
        <position position="15"/>
    </location>
</feature>
<proteinExistence type="predicted"/>
<dbReference type="GO" id="GO:0043456">
    <property type="term" value="P:regulation of pentose-phosphate shunt"/>
    <property type="evidence" value="ECO:0007669"/>
    <property type="project" value="TreeGrafter"/>
</dbReference>
<sequence length="354" mass="39521">MPGKNLCLVVTLVRHAETDQNAQVPRVLQGQSDSPINSCGMKQAESLAWRLKKESFDHIYTSDLLRAKQTAHEIAKRHPTTPLSKDYRLREQDLGDLTGLPWPQAKLILKEEDRSFDDHIAEKGEGNREFKDRVVDLYTDLIAYHLVQPHQQLLQAVSTDSLGNSSVNGDERAGSSTPGQADGREKPAANGSTDSVRSSRTPRMRQINVLLVTHGGWIQRMMEHLIEELNFQLDCDLLNGFPKNTAVYRFVINKVFKPDGDYEWEGRVKLMNCVAHLAGMAKRETPNASPAVSRTSSPAQSPVMLRKARMANGSNASGLAFNRKGFPQIFYQHKMGGIAPPQPAPTERMKTLGW</sequence>
<dbReference type="Gene3D" id="3.40.50.1240">
    <property type="entry name" value="Phosphoglycerate mutase-like"/>
    <property type="match status" value="1"/>
</dbReference>
<dbReference type="OMA" id="DICLQIT"/>
<dbReference type="InParanoid" id="A0A0L0H8U7"/>
<dbReference type="eggNOG" id="KOG0235">
    <property type="taxonomic scope" value="Eukaryota"/>
</dbReference>
<accession>A0A0L0H8U7</accession>
<dbReference type="SMART" id="SM00855">
    <property type="entry name" value="PGAM"/>
    <property type="match status" value="1"/>
</dbReference>
<dbReference type="GeneID" id="27690516"/>
<evidence type="ECO:0000256" key="2">
    <source>
        <dbReference type="PIRSR" id="PIRSR613078-1"/>
    </source>
</evidence>
<dbReference type="CDD" id="cd07067">
    <property type="entry name" value="HP_PGM_like"/>
    <property type="match status" value="1"/>
</dbReference>
<evidence type="ECO:0000256" key="4">
    <source>
        <dbReference type="SAM" id="MobiDB-lite"/>
    </source>
</evidence>
<evidence type="ECO:0000256" key="1">
    <source>
        <dbReference type="ARBA" id="ARBA00022801"/>
    </source>
</evidence>
<dbReference type="GO" id="GO:0004331">
    <property type="term" value="F:fructose-2,6-bisphosphate 2-phosphatase activity"/>
    <property type="evidence" value="ECO:0007669"/>
    <property type="project" value="TreeGrafter"/>
</dbReference>
<dbReference type="Pfam" id="PF00300">
    <property type="entry name" value="His_Phos_1"/>
    <property type="match status" value="1"/>
</dbReference>
<protein>
    <recommendedName>
        <fullName evidence="7">Phosphoglycerate mutase</fullName>
    </recommendedName>
</protein>
<dbReference type="GO" id="GO:0005829">
    <property type="term" value="C:cytosol"/>
    <property type="evidence" value="ECO:0007669"/>
    <property type="project" value="TreeGrafter"/>
</dbReference>
<dbReference type="VEuPathDB" id="FungiDB:SPPG_07291"/>
<dbReference type="RefSeq" id="XP_016605404.1">
    <property type="nucleotide sequence ID" value="XM_016755454.1"/>
</dbReference>
<dbReference type="OrthoDB" id="354304at2759"/>
<keyword evidence="6" id="KW-1185">Reference proteome</keyword>
<evidence type="ECO:0000313" key="5">
    <source>
        <dbReference type="EMBL" id="KNC97364.1"/>
    </source>
</evidence>
<dbReference type="GO" id="GO:0045820">
    <property type="term" value="P:negative regulation of glycolytic process"/>
    <property type="evidence" value="ECO:0007669"/>
    <property type="project" value="TreeGrafter"/>
</dbReference>
<keyword evidence="1" id="KW-0378">Hydrolase</keyword>
<dbReference type="PANTHER" id="PTHR46517:SF1">
    <property type="entry name" value="FRUCTOSE-2,6-BISPHOSPHATASE TIGAR"/>
    <property type="match status" value="1"/>
</dbReference>
<dbReference type="EMBL" id="KQ257464">
    <property type="protein sequence ID" value="KNC97364.1"/>
    <property type="molecule type" value="Genomic_DNA"/>
</dbReference>
<feature type="compositionally biased region" description="Polar residues" evidence="4">
    <location>
        <begin position="163"/>
        <end position="179"/>
    </location>
</feature>
<dbReference type="InterPro" id="IPR013078">
    <property type="entry name" value="His_Pase_superF_clade-1"/>
</dbReference>
<dbReference type="InterPro" id="IPR051695">
    <property type="entry name" value="Phosphoglycerate_Mutase"/>
</dbReference>
<dbReference type="AlphaFoldDB" id="A0A0L0H8U7"/>
<evidence type="ECO:0000256" key="3">
    <source>
        <dbReference type="PIRSR" id="PIRSR613078-2"/>
    </source>
</evidence>
<dbReference type="Proteomes" id="UP000053201">
    <property type="component" value="Unassembled WGS sequence"/>
</dbReference>